<gene>
    <name evidence="2" type="primary">AVEN_11169_1</name>
    <name evidence="2" type="ORF">TNCV_140021</name>
</gene>
<feature type="domain" description="Mutator-like transposase" evidence="1">
    <location>
        <begin position="13"/>
        <end position="104"/>
    </location>
</feature>
<accession>A0A8X6UZ02</accession>
<sequence>MQKAASELLVLHPTKNKIVECGISVDGTWQRRGYSSMNGCVAALSVDTGKVVDIEINIMSSYCPTCRKISKMPRSIESETFAADHVCHSNFQGSALKMGKLLVLRESSNDLLSNEALNMHIIMVMGTLRALSVSKILMGRIASQNMNALVMFKIE</sequence>
<dbReference type="InterPro" id="IPR049012">
    <property type="entry name" value="Mutator_transp_dom"/>
</dbReference>
<evidence type="ECO:0000259" key="1">
    <source>
        <dbReference type="Pfam" id="PF20700"/>
    </source>
</evidence>
<dbReference type="EMBL" id="BMAU01021171">
    <property type="protein sequence ID" value="GFX93058.1"/>
    <property type="molecule type" value="Genomic_DNA"/>
</dbReference>
<comment type="caution">
    <text evidence="2">The sequence shown here is derived from an EMBL/GenBank/DDBJ whole genome shotgun (WGS) entry which is preliminary data.</text>
</comment>
<evidence type="ECO:0000313" key="3">
    <source>
        <dbReference type="Proteomes" id="UP000887159"/>
    </source>
</evidence>
<protein>
    <recommendedName>
        <fullName evidence="1">Mutator-like transposase domain-containing protein</fullName>
    </recommendedName>
</protein>
<proteinExistence type="predicted"/>
<dbReference type="AlphaFoldDB" id="A0A8X6UZ02"/>
<dbReference type="Proteomes" id="UP000887159">
    <property type="component" value="Unassembled WGS sequence"/>
</dbReference>
<organism evidence="2 3">
    <name type="scientific">Trichonephila clavipes</name>
    <name type="common">Golden silk orbweaver</name>
    <name type="synonym">Nephila clavipes</name>
    <dbReference type="NCBI Taxonomy" id="2585209"/>
    <lineage>
        <taxon>Eukaryota</taxon>
        <taxon>Metazoa</taxon>
        <taxon>Ecdysozoa</taxon>
        <taxon>Arthropoda</taxon>
        <taxon>Chelicerata</taxon>
        <taxon>Arachnida</taxon>
        <taxon>Araneae</taxon>
        <taxon>Araneomorphae</taxon>
        <taxon>Entelegynae</taxon>
        <taxon>Araneoidea</taxon>
        <taxon>Nephilidae</taxon>
        <taxon>Trichonephila</taxon>
    </lineage>
</organism>
<evidence type="ECO:0000313" key="2">
    <source>
        <dbReference type="EMBL" id="GFX93058.1"/>
    </source>
</evidence>
<dbReference type="Pfam" id="PF20700">
    <property type="entry name" value="Mutator"/>
    <property type="match status" value="1"/>
</dbReference>
<name>A0A8X6UZ02_TRICX</name>
<reference evidence="2" key="1">
    <citation type="submission" date="2020-08" db="EMBL/GenBank/DDBJ databases">
        <title>Multicomponent nature underlies the extraordinary mechanical properties of spider dragline silk.</title>
        <authorList>
            <person name="Kono N."/>
            <person name="Nakamura H."/>
            <person name="Mori M."/>
            <person name="Yoshida Y."/>
            <person name="Ohtoshi R."/>
            <person name="Malay A.D."/>
            <person name="Moran D.A.P."/>
            <person name="Tomita M."/>
            <person name="Numata K."/>
            <person name="Arakawa K."/>
        </authorList>
    </citation>
    <scope>NUCLEOTIDE SEQUENCE</scope>
</reference>
<keyword evidence="3" id="KW-1185">Reference proteome</keyword>